<evidence type="ECO:0000256" key="4">
    <source>
        <dbReference type="ARBA" id="ARBA00022734"/>
    </source>
</evidence>
<dbReference type="GO" id="GO:0016020">
    <property type="term" value="C:membrane"/>
    <property type="evidence" value="ECO:0007669"/>
    <property type="project" value="UniProtKB-SubCell"/>
</dbReference>
<dbReference type="WBParaSite" id="jg2914">
    <property type="protein sequence ID" value="jg2914"/>
    <property type="gene ID" value="jg2914"/>
</dbReference>
<feature type="signal peptide" evidence="7">
    <location>
        <begin position="1"/>
        <end position="31"/>
    </location>
</feature>
<evidence type="ECO:0000313" key="9">
    <source>
        <dbReference type="Proteomes" id="UP000887574"/>
    </source>
</evidence>
<evidence type="ECO:0000256" key="2">
    <source>
        <dbReference type="ARBA" id="ARBA00022692"/>
    </source>
</evidence>
<dbReference type="GO" id="GO:0030246">
    <property type="term" value="F:carbohydrate binding"/>
    <property type="evidence" value="ECO:0007669"/>
    <property type="project" value="UniProtKB-KW"/>
</dbReference>
<dbReference type="InterPro" id="IPR051505">
    <property type="entry name" value="C-type_lectin_domain"/>
</dbReference>
<keyword evidence="6" id="KW-0472">Membrane</keyword>
<dbReference type="PANTHER" id="PTHR14789">
    <property type="entry name" value="CHONDROLECTIN VARIANT CHODLFDELTAE"/>
    <property type="match status" value="1"/>
</dbReference>
<evidence type="ECO:0000256" key="7">
    <source>
        <dbReference type="SAM" id="SignalP"/>
    </source>
</evidence>
<feature type="domain" description="C-type lectin" evidence="8">
    <location>
        <begin position="39"/>
        <end position="191"/>
    </location>
</feature>
<keyword evidence="4" id="KW-0430">Lectin</keyword>
<evidence type="ECO:0000256" key="6">
    <source>
        <dbReference type="ARBA" id="ARBA00023136"/>
    </source>
</evidence>
<feature type="chain" id="PRO_5037597187" evidence="7">
    <location>
        <begin position="32"/>
        <end position="229"/>
    </location>
</feature>
<dbReference type="CDD" id="cd00037">
    <property type="entry name" value="CLECT"/>
    <property type="match status" value="1"/>
</dbReference>
<dbReference type="SUPFAM" id="SSF56436">
    <property type="entry name" value="C-type lectin-like"/>
    <property type="match status" value="1"/>
</dbReference>
<evidence type="ECO:0000259" key="8">
    <source>
        <dbReference type="SMART" id="SM00034"/>
    </source>
</evidence>
<reference evidence="10" key="1">
    <citation type="submission" date="2022-11" db="UniProtKB">
        <authorList>
            <consortium name="WormBaseParasite"/>
        </authorList>
    </citation>
    <scope>IDENTIFICATION</scope>
</reference>
<evidence type="ECO:0000256" key="3">
    <source>
        <dbReference type="ARBA" id="ARBA00022729"/>
    </source>
</evidence>
<protein>
    <submittedName>
        <fullName evidence="10">C-type lectin domain-containing protein</fullName>
    </submittedName>
</protein>
<keyword evidence="9" id="KW-1185">Reference proteome</keyword>
<dbReference type="Pfam" id="PF00059">
    <property type="entry name" value="Lectin_C"/>
    <property type="match status" value="1"/>
</dbReference>
<organism evidence="9 10">
    <name type="scientific">Ditylenchus dipsaci</name>
    <dbReference type="NCBI Taxonomy" id="166011"/>
    <lineage>
        <taxon>Eukaryota</taxon>
        <taxon>Metazoa</taxon>
        <taxon>Ecdysozoa</taxon>
        <taxon>Nematoda</taxon>
        <taxon>Chromadorea</taxon>
        <taxon>Rhabditida</taxon>
        <taxon>Tylenchina</taxon>
        <taxon>Tylenchomorpha</taxon>
        <taxon>Sphaerularioidea</taxon>
        <taxon>Anguinidae</taxon>
        <taxon>Anguininae</taxon>
        <taxon>Ditylenchus</taxon>
    </lineage>
</organism>
<keyword evidence="2" id="KW-0812">Transmembrane</keyword>
<evidence type="ECO:0000313" key="10">
    <source>
        <dbReference type="WBParaSite" id="jg2914"/>
    </source>
</evidence>
<dbReference type="InterPro" id="IPR016186">
    <property type="entry name" value="C-type_lectin-like/link_sf"/>
</dbReference>
<evidence type="ECO:0000256" key="5">
    <source>
        <dbReference type="ARBA" id="ARBA00022989"/>
    </source>
</evidence>
<dbReference type="Proteomes" id="UP000887574">
    <property type="component" value="Unplaced"/>
</dbReference>
<accession>A0A915E6P2</accession>
<name>A0A915E6P2_9BILA</name>
<dbReference type="SMART" id="SM00034">
    <property type="entry name" value="CLECT"/>
    <property type="match status" value="1"/>
</dbReference>
<keyword evidence="5" id="KW-1133">Transmembrane helix</keyword>
<dbReference type="AlphaFoldDB" id="A0A915E6P2"/>
<dbReference type="Gene3D" id="3.10.100.10">
    <property type="entry name" value="Mannose-Binding Protein A, subunit A"/>
    <property type="match status" value="1"/>
</dbReference>
<sequence>MPNMSMPLSRKAFIFILLLLLFFSIANIGVANDIVQDHMGQSWTIYKQPNGQSFLYKVFPLHMNFLESEANCRQYDAHLASFHSPTEYEFIRDLVMNEPATSTTNDFWLGLYNKNEEEDSVTKYISISWMVPTSCPGKNISISPLTLIQTLQAPPTNLPTCLNLCFAWITKPIVQLTQHPCSTKSNAHVCKIPAEKALPATTTQPTTTTAVPITITTVPSLPLLCLHHH</sequence>
<comment type="subcellular location">
    <subcellularLocation>
        <location evidence="1">Membrane</location>
        <topology evidence="1">Single-pass type I membrane protein</topology>
    </subcellularLocation>
</comment>
<dbReference type="InterPro" id="IPR016187">
    <property type="entry name" value="CTDL_fold"/>
</dbReference>
<evidence type="ECO:0000256" key="1">
    <source>
        <dbReference type="ARBA" id="ARBA00004479"/>
    </source>
</evidence>
<dbReference type="InterPro" id="IPR001304">
    <property type="entry name" value="C-type_lectin-like"/>
</dbReference>
<proteinExistence type="predicted"/>
<keyword evidence="3 7" id="KW-0732">Signal</keyword>